<keyword evidence="9" id="KW-1185">Reference proteome</keyword>
<feature type="domain" description="Protein kinase" evidence="7">
    <location>
        <begin position="10"/>
        <end position="269"/>
    </location>
</feature>
<dbReference type="EMBL" id="CP071091">
    <property type="protein sequence ID" value="QSQ11401.1"/>
    <property type="molecule type" value="Genomic_DNA"/>
</dbReference>
<feature type="region of interest" description="Disordered" evidence="6">
    <location>
        <begin position="380"/>
        <end position="557"/>
    </location>
</feature>
<evidence type="ECO:0000256" key="6">
    <source>
        <dbReference type="SAM" id="MobiDB-lite"/>
    </source>
</evidence>
<gene>
    <name evidence="8" type="ORF">JY572_23650</name>
</gene>
<dbReference type="PANTHER" id="PTHR43289:SF6">
    <property type="entry name" value="SERINE_THREONINE-PROTEIN KINASE NEKL-3"/>
    <property type="match status" value="1"/>
</dbReference>
<sequence length="697" mass="71879">MTGEVLSGRYRLERELGRGGMATVFLATDLRLSRPVALKRMHPGGGAGRAERFRREAELAASLRHPNVLEVHDYGEDGAHGPFLVCEWVRGEDLRALAGKLTPVPPEAAMVLAWELARALAAAHAVGIVHRDVKPENVLVAEGGPLKLADFGLAALEDQERLTSTGAVTGSLPYMAPERIDTGAYSAASDVYAVGVILFELCSGATPHAGKGAAHLAASVMTKDAPSLTEWVPGTPEPLASLVSGCLARDARDRPRDGAALASALEVLLLKRVGPPAEVAREFFGNPVAVAAKWRRGRFERLLEEGRGLLARGEGARAAKVLNAALVLEPGSAEVLALLREGPKRSGWKGGALAAGLVGCAVVGWGGWTLSRSSEGLGAGHVSPAAMQKPVGVEEAGTPRRAEVPTRPPDAVKVPNGGERETGAVAASGSEAPVDSQPPAHGQDVVPTGTAKSGGGAPAGARERGAAGRAPTDDQAMASTGTVSSGGGVPASSRQQAPSEEPAGSVKAPASGSMDSEARDRTQDAGRKPASAKLPRASVSEPAPSAAPAQAENSKAVQPAVLKVTSRPWAEVFVNGESRGYTPRVRELSLPPGTHQLRFVNPLCDEVDVAVTLAAGETVTRDVVLTLRKAEVSIQAPVGARLFVDGREVGTAPLSGPVSLEHGKHRVSAHLPGAAPVQREVDVVAGRRLDVSLGVSP</sequence>
<dbReference type="Gene3D" id="1.10.510.10">
    <property type="entry name" value="Transferase(Phosphotransferase) domain 1"/>
    <property type="match status" value="1"/>
</dbReference>
<dbReference type="SMART" id="SM00220">
    <property type="entry name" value="S_TKc"/>
    <property type="match status" value="1"/>
</dbReference>
<keyword evidence="3 8" id="KW-0418">Kinase</keyword>
<dbReference type="PROSITE" id="PS00107">
    <property type="entry name" value="PROTEIN_KINASE_ATP"/>
    <property type="match status" value="1"/>
</dbReference>
<dbReference type="RefSeq" id="WP_206713154.1">
    <property type="nucleotide sequence ID" value="NZ_CP071091.1"/>
</dbReference>
<dbReference type="InterPro" id="IPR008271">
    <property type="entry name" value="Ser/Thr_kinase_AS"/>
</dbReference>
<dbReference type="SUPFAM" id="SSF56112">
    <property type="entry name" value="Protein kinase-like (PK-like)"/>
    <property type="match status" value="1"/>
</dbReference>
<dbReference type="InterPro" id="IPR017441">
    <property type="entry name" value="Protein_kinase_ATP_BS"/>
</dbReference>
<dbReference type="CDD" id="cd14014">
    <property type="entry name" value="STKc_PknB_like"/>
    <property type="match status" value="1"/>
</dbReference>
<evidence type="ECO:0000313" key="9">
    <source>
        <dbReference type="Proteomes" id="UP000663090"/>
    </source>
</evidence>
<dbReference type="Gene3D" id="3.30.200.20">
    <property type="entry name" value="Phosphorylase Kinase, domain 1"/>
    <property type="match status" value="1"/>
</dbReference>
<keyword evidence="1" id="KW-0808">Transferase</keyword>
<organism evidence="8 9">
    <name type="scientific">Myxococcus landrumensis</name>
    <dbReference type="NCBI Taxonomy" id="2813577"/>
    <lineage>
        <taxon>Bacteria</taxon>
        <taxon>Pseudomonadati</taxon>
        <taxon>Myxococcota</taxon>
        <taxon>Myxococcia</taxon>
        <taxon>Myxococcales</taxon>
        <taxon>Cystobacterineae</taxon>
        <taxon>Myxococcaceae</taxon>
        <taxon>Myxococcus</taxon>
    </lineage>
</organism>
<evidence type="ECO:0000256" key="5">
    <source>
        <dbReference type="PROSITE-ProRule" id="PRU10141"/>
    </source>
</evidence>
<dbReference type="PROSITE" id="PS00108">
    <property type="entry name" value="PROTEIN_KINASE_ST"/>
    <property type="match status" value="1"/>
</dbReference>
<accession>A0ABX7N1Y1</accession>
<dbReference type="GO" id="GO:0016301">
    <property type="term" value="F:kinase activity"/>
    <property type="evidence" value="ECO:0007669"/>
    <property type="project" value="UniProtKB-KW"/>
</dbReference>
<dbReference type="Pfam" id="PF00069">
    <property type="entry name" value="Pkinase"/>
    <property type="match status" value="1"/>
</dbReference>
<evidence type="ECO:0000256" key="4">
    <source>
        <dbReference type="ARBA" id="ARBA00022840"/>
    </source>
</evidence>
<feature type="compositionally biased region" description="Low complexity" evidence="6">
    <location>
        <begin position="535"/>
        <end position="554"/>
    </location>
</feature>
<reference evidence="8 9" key="1">
    <citation type="submission" date="2021-02" db="EMBL/GenBank/DDBJ databases">
        <title>De Novo genome assembly of isolated myxobacteria.</title>
        <authorList>
            <person name="Stevens D.C."/>
        </authorList>
    </citation>
    <scope>NUCLEOTIDE SEQUENCE [LARGE SCALE GENOMIC DNA]</scope>
    <source>
        <strain evidence="8 9">SCHIC003</strain>
    </source>
</reference>
<evidence type="ECO:0000256" key="3">
    <source>
        <dbReference type="ARBA" id="ARBA00022777"/>
    </source>
</evidence>
<dbReference type="InterPro" id="IPR000719">
    <property type="entry name" value="Prot_kinase_dom"/>
</dbReference>
<evidence type="ECO:0000259" key="7">
    <source>
        <dbReference type="PROSITE" id="PS50011"/>
    </source>
</evidence>
<dbReference type="Proteomes" id="UP000663090">
    <property type="component" value="Chromosome"/>
</dbReference>
<dbReference type="InterPro" id="IPR011009">
    <property type="entry name" value="Kinase-like_dom_sf"/>
</dbReference>
<dbReference type="InterPro" id="IPR013229">
    <property type="entry name" value="PEGA"/>
</dbReference>
<feature type="compositionally biased region" description="Basic and acidic residues" evidence="6">
    <location>
        <begin position="516"/>
        <end position="527"/>
    </location>
</feature>
<keyword evidence="2 5" id="KW-0547">Nucleotide-binding</keyword>
<dbReference type="PANTHER" id="PTHR43289">
    <property type="entry name" value="MITOGEN-ACTIVATED PROTEIN KINASE KINASE KINASE 20-RELATED"/>
    <property type="match status" value="1"/>
</dbReference>
<dbReference type="PROSITE" id="PS50011">
    <property type="entry name" value="PROTEIN_KINASE_DOM"/>
    <property type="match status" value="1"/>
</dbReference>
<proteinExistence type="predicted"/>
<keyword evidence="4 5" id="KW-0067">ATP-binding</keyword>
<dbReference type="Pfam" id="PF08308">
    <property type="entry name" value="PEGA"/>
    <property type="match status" value="2"/>
</dbReference>
<feature type="binding site" evidence="5">
    <location>
        <position position="39"/>
    </location>
    <ligand>
        <name>ATP</name>
        <dbReference type="ChEBI" id="CHEBI:30616"/>
    </ligand>
</feature>
<protein>
    <submittedName>
        <fullName evidence="8">Protein kinase</fullName>
    </submittedName>
</protein>
<evidence type="ECO:0000313" key="8">
    <source>
        <dbReference type="EMBL" id="QSQ11401.1"/>
    </source>
</evidence>
<name>A0ABX7N1Y1_9BACT</name>
<evidence type="ECO:0000256" key="2">
    <source>
        <dbReference type="ARBA" id="ARBA00022741"/>
    </source>
</evidence>
<evidence type="ECO:0000256" key="1">
    <source>
        <dbReference type="ARBA" id="ARBA00022679"/>
    </source>
</evidence>